<evidence type="ECO:0000256" key="8">
    <source>
        <dbReference type="SAM" id="MobiDB-lite"/>
    </source>
</evidence>
<keyword evidence="10" id="KW-1185">Reference proteome</keyword>
<keyword evidence="3" id="KW-0507">mRNA processing</keyword>
<accession>A0A166NW88</accession>
<reference evidence="9 10" key="1">
    <citation type="journal article" date="2016" name="Mol. Biol. Evol.">
        <title>Comparative Genomics of Early-Diverging Mushroom-Forming Fungi Provides Insights into the Origins of Lignocellulose Decay Capabilities.</title>
        <authorList>
            <person name="Nagy L.G."/>
            <person name="Riley R."/>
            <person name="Tritt A."/>
            <person name="Adam C."/>
            <person name="Daum C."/>
            <person name="Floudas D."/>
            <person name="Sun H."/>
            <person name="Yadav J.S."/>
            <person name="Pangilinan J."/>
            <person name="Larsson K.H."/>
            <person name="Matsuura K."/>
            <person name="Barry K."/>
            <person name="Labutti K."/>
            <person name="Kuo R."/>
            <person name="Ohm R.A."/>
            <person name="Bhattacharya S.S."/>
            <person name="Shirouzu T."/>
            <person name="Yoshinaga Y."/>
            <person name="Martin F.M."/>
            <person name="Grigoriev I.V."/>
            <person name="Hibbett D.S."/>
        </authorList>
    </citation>
    <scope>NUCLEOTIDE SEQUENCE [LARGE SCALE GENOMIC DNA]</scope>
    <source>
        <strain evidence="9 10">CBS 109695</strain>
    </source>
</reference>
<gene>
    <name evidence="9" type="ORF">FIBSPDRAFT_390870</name>
</gene>
<organism evidence="9 10">
    <name type="scientific">Athelia psychrophila</name>
    <dbReference type="NCBI Taxonomy" id="1759441"/>
    <lineage>
        <taxon>Eukaryota</taxon>
        <taxon>Fungi</taxon>
        <taxon>Dikarya</taxon>
        <taxon>Basidiomycota</taxon>
        <taxon>Agaricomycotina</taxon>
        <taxon>Agaricomycetes</taxon>
        <taxon>Agaricomycetidae</taxon>
        <taxon>Atheliales</taxon>
        <taxon>Atheliaceae</taxon>
        <taxon>Athelia</taxon>
    </lineage>
</organism>
<keyword evidence="5" id="KW-0175">Coiled coil</keyword>
<evidence type="ECO:0000256" key="4">
    <source>
        <dbReference type="ARBA" id="ARBA00022728"/>
    </source>
</evidence>
<dbReference type="STRING" id="436010.A0A166NW88"/>
<evidence type="ECO:0000256" key="3">
    <source>
        <dbReference type="ARBA" id="ARBA00022664"/>
    </source>
</evidence>
<feature type="compositionally biased region" description="Basic residues" evidence="8">
    <location>
        <begin position="96"/>
        <end position="124"/>
    </location>
</feature>
<dbReference type="InterPro" id="IPR022209">
    <property type="entry name" value="CWC25"/>
</dbReference>
<protein>
    <recommendedName>
        <fullName evidence="11">CBF1-interacting co-repressor CIR N-terminal domain-containing protein</fullName>
    </recommendedName>
</protein>
<dbReference type="GO" id="GO:0000398">
    <property type="term" value="P:mRNA splicing, via spliceosome"/>
    <property type="evidence" value="ECO:0007669"/>
    <property type="project" value="TreeGrafter"/>
</dbReference>
<dbReference type="GO" id="GO:0005684">
    <property type="term" value="C:U2-type spliceosomal complex"/>
    <property type="evidence" value="ECO:0007669"/>
    <property type="project" value="TreeGrafter"/>
</dbReference>
<evidence type="ECO:0000256" key="2">
    <source>
        <dbReference type="ARBA" id="ARBA00006695"/>
    </source>
</evidence>
<evidence type="ECO:0000256" key="6">
    <source>
        <dbReference type="ARBA" id="ARBA00023187"/>
    </source>
</evidence>
<evidence type="ECO:0000256" key="5">
    <source>
        <dbReference type="ARBA" id="ARBA00023054"/>
    </source>
</evidence>
<evidence type="ECO:0008006" key="11">
    <source>
        <dbReference type="Google" id="ProtNLM"/>
    </source>
</evidence>
<dbReference type="InterPro" id="IPR051376">
    <property type="entry name" value="CWC25_splicing_factor"/>
</dbReference>
<proteinExistence type="inferred from homology"/>
<evidence type="ECO:0000313" key="10">
    <source>
        <dbReference type="Proteomes" id="UP000076532"/>
    </source>
</evidence>
<feature type="compositionally biased region" description="Basic and acidic residues" evidence="8">
    <location>
        <begin position="86"/>
        <end position="95"/>
    </location>
</feature>
<dbReference type="AlphaFoldDB" id="A0A166NW88"/>
<comment type="similarity">
    <text evidence="2">Belongs to the CWC25 family.</text>
</comment>
<feature type="compositionally biased region" description="Basic and acidic residues" evidence="8">
    <location>
        <begin position="200"/>
        <end position="218"/>
    </location>
</feature>
<comment type="subcellular location">
    <subcellularLocation>
        <location evidence="1">Nucleus</location>
    </subcellularLocation>
</comment>
<dbReference type="Proteomes" id="UP000076532">
    <property type="component" value="Unassembled WGS sequence"/>
</dbReference>
<dbReference type="Pfam" id="PF12542">
    <property type="entry name" value="CWC25"/>
    <property type="match status" value="1"/>
</dbReference>
<keyword evidence="7" id="KW-0539">Nucleus</keyword>
<dbReference type="OrthoDB" id="21123at2759"/>
<feature type="region of interest" description="Disordered" evidence="8">
    <location>
        <begin position="83"/>
        <end position="286"/>
    </location>
</feature>
<feature type="compositionally biased region" description="Basic and acidic residues" evidence="8">
    <location>
        <begin position="226"/>
        <end position="237"/>
    </location>
</feature>
<dbReference type="PANTHER" id="PTHR16196">
    <property type="entry name" value="CELL CYCLE CONTROL PROTEIN CWF25"/>
    <property type="match status" value="1"/>
</dbReference>
<evidence type="ECO:0000256" key="7">
    <source>
        <dbReference type="ARBA" id="ARBA00023242"/>
    </source>
</evidence>
<sequence>MYSTPATGTSQNPNDLEDYLLGKRRVDKMLTADENEKLGASHKSFIAVQNANSARDLAAKIREDPLLAIKQQEQAAYQALMANPLRLREMQERNGIKTKKDKKDKKRDKKEKKDKHRLRERSRTRSASPYERGDRRLSPAPDRYSRSRRSMSPRDVTPPSHSRHESRRHTMNVDSRRPRRSPSPDDNDYRRHLRSPSPEPYRRRDGSRERPARDERQSRPWPRSSDSSDGRGRSRSPERKRRHQSRGHGSPDPKRMRYSPPAPPRPAERPSYRAPPPPAKSAETLAEERAAKLAAMTSSASSLTVERHQRLGELKVREEAELAEEERLRAKSKGMGGFLSQEQKKVYGGGLEDRIRRGRGGMVVDTD</sequence>
<evidence type="ECO:0000256" key="1">
    <source>
        <dbReference type="ARBA" id="ARBA00004123"/>
    </source>
</evidence>
<evidence type="ECO:0000313" key="9">
    <source>
        <dbReference type="EMBL" id="KZP25438.1"/>
    </source>
</evidence>
<dbReference type="PANTHER" id="PTHR16196:SF0">
    <property type="entry name" value="PRE-MRNA-SPLICING FACTOR CWC25 HOMOLOG"/>
    <property type="match status" value="1"/>
</dbReference>
<keyword evidence="6" id="KW-0508">mRNA splicing</keyword>
<dbReference type="EMBL" id="KV417521">
    <property type="protein sequence ID" value="KZP25438.1"/>
    <property type="molecule type" value="Genomic_DNA"/>
</dbReference>
<name>A0A166NW88_9AGAM</name>
<keyword evidence="4" id="KW-0747">Spliceosome</keyword>